<dbReference type="EMBL" id="JADBEB010000001">
    <property type="protein sequence ID" value="MBE1487564.1"/>
    <property type="molecule type" value="Genomic_DNA"/>
</dbReference>
<feature type="region of interest" description="Disordered" evidence="1">
    <location>
        <begin position="49"/>
        <end position="91"/>
    </location>
</feature>
<proteinExistence type="predicted"/>
<dbReference type="Gene3D" id="3.40.50.1820">
    <property type="entry name" value="alpha/beta hydrolase"/>
    <property type="match status" value="1"/>
</dbReference>
<dbReference type="RefSeq" id="WP_192767387.1">
    <property type="nucleotide sequence ID" value="NZ_JADBEB010000001.1"/>
</dbReference>
<dbReference type="InterPro" id="IPR029058">
    <property type="entry name" value="AB_hydrolase_fold"/>
</dbReference>
<evidence type="ECO:0000313" key="3">
    <source>
        <dbReference type="Proteomes" id="UP000649753"/>
    </source>
</evidence>
<accession>A0A927M4H9</accession>
<dbReference type="AlphaFoldDB" id="A0A927M4H9"/>
<keyword evidence="3" id="KW-1185">Reference proteome</keyword>
<reference evidence="2" key="1">
    <citation type="submission" date="2020-10" db="EMBL/GenBank/DDBJ databases">
        <title>Sequencing the genomes of 1000 actinobacteria strains.</title>
        <authorList>
            <person name="Klenk H.-P."/>
        </authorList>
    </citation>
    <scope>NUCLEOTIDE SEQUENCE</scope>
    <source>
        <strain evidence="2">DSM 46832</strain>
    </source>
</reference>
<comment type="caution">
    <text evidence="2">The sequence shown here is derived from an EMBL/GenBank/DDBJ whole genome shotgun (WGS) entry which is preliminary data.</text>
</comment>
<gene>
    <name evidence="2" type="ORF">H4W31_003202</name>
</gene>
<feature type="compositionally biased region" description="Polar residues" evidence="1">
    <location>
        <begin position="49"/>
        <end position="63"/>
    </location>
</feature>
<feature type="compositionally biased region" description="Basic and acidic residues" evidence="1">
    <location>
        <begin position="78"/>
        <end position="91"/>
    </location>
</feature>
<evidence type="ECO:0000256" key="1">
    <source>
        <dbReference type="SAM" id="MobiDB-lite"/>
    </source>
</evidence>
<dbReference type="Proteomes" id="UP000649753">
    <property type="component" value="Unassembled WGS sequence"/>
</dbReference>
<evidence type="ECO:0000313" key="2">
    <source>
        <dbReference type="EMBL" id="MBE1487564.1"/>
    </source>
</evidence>
<sequence>MTTRLGELRPAALAGVHFTLPEFPIGAPPLHGEPTGEERAALAQMRSLETGSGYAKQQSTRPQTLGYGLADSGGAGRLDLREVRRVDGHRP</sequence>
<name>A0A927M4H9_9ACTN</name>
<protein>
    <submittedName>
        <fullName evidence="2">Uncharacterized protein</fullName>
    </submittedName>
</protein>
<organism evidence="2 3">
    <name type="scientific">Plantactinospora soyae</name>
    <dbReference type="NCBI Taxonomy" id="1544732"/>
    <lineage>
        <taxon>Bacteria</taxon>
        <taxon>Bacillati</taxon>
        <taxon>Actinomycetota</taxon>
        <taxon>Actinomycetes</taxon>
        <taxon>Micromonosporales</taxon>
        <taxon>Micromonosporaceae</taxon>
        <taxon>Plantactinospora</taxon>
    </lineage>
</organism>